<keyword evidence="1" id="KW-0808">Transferase</keyword>
<evidence type="ECO:0000313" key="4">
    <source>
        <dbReference type="Proteomes" id="UP000579153"/>
    </source>
</evidence>
<dbReference type="AlphaFoldDB" id="A0A7W9LEC2"/>
<accession>A0A7W9LEC2</accession>
<evidence type="ECO:0000259" key="2">
    <source>
        <dbReference type="Pfam" id="PF13581"/>
    </source>
</evidence>
<dbReference type="CDD" id="cd16936">
    <property type="entry name" value="HATPase_RsbW-like"/>
    <property type="match status" value="1"/>
</dbReference>
<dbReference type="EMBL" id="JACHMB010000001">
    <property type="protein sequence ID" value="MBB5780700.1"/>
    <property type="molecule type" value="Genomic_DNA"/>
</dbReference>
<keyword evidence="1" id="KW-0723">Serine/threonine-protein kinase</keyword>
<proteinExistence type="predicted"/>
<reference evidence="3 4" key="1">
    <citation type="submission" date="2020-08" db="EMBL/GenBank/DDBJ databases">
        <title>Sequencing the genomes of 1000 actinobacteria strains.</title>
        <authorList>
            <person name="Klenk H.-P."/>
        </authorList>
    </citation>
    <scope>NUCLEOTIDE SEQUENCE [LARGE SCALE GENOMIC DNA]</scope>
    <source>
        <strain evidence="3 4">DSM 45507</strain>
    </source>
</reference>
<dbReference type="SUPFAM" id="SSF55874">
    <property type="entry name" value="ATPase domain of HSP90 chaperone/DNA topoisomerase II/histidine kinase"/>
    <property type="match status" value="1"/>
</dbReference>
<protein>
    <submittedName>
        <fullName evidence="3">Anti-sigma regulatory factor (Ser/Thr protein kinase)</fullName>
    </submittedName>
</protein>
<name>A0A7W9LEC2_9ACTN</name>
<evidence type="ECO:0000313" key="3">
    <source>
        <dbReference type="EMBL" id="MBB5780700.1"/>
    </source>
</evidence>
<dbReference type="PANTHER" id="PTHR35526:SF3">
    <property type="entry name" value="ANTI-SIGMA-F FACTOR RSBW"/>
    <property type="match status" value="1"/>
</dbReference>
<dbReference type="Pfam" id="PF13581">
    <property type="entry name" value="HATPase_c_2"/>
    <property type="match status" value="1"/>
</dbReference>
<dbReference type="Proteomes" id="UP000579153">
    <property type="component" value="Unassembled WGS sequence"/>
</dbReference>
<keyword evidence="1" id="KW-0418">Kinase</keyword>
<sequence length="142" mass="15394">MVSEKAGQYQVDTPLPKEMDSITAARRIVRRALAECGYRGHHEDVLLVVSELVTNALVHGDGPPCLRLRGSAVRVRVEVSDDGERLPEPREPGPSNGWGLHVVRLLSIGWGITPADGDKGGKVVWCELAPRLAPLQARAFDG</sequence>
<dbReference type="GO" id="GO:0004674">
    <property type="term" value="F:protein serine/threonine kinase activity"/>
    <property type="evidence" value="ECO:0007669"/>
    <property type="project" value="UniProtKB-KW"/>
</dbReference>
<organism evidence="3 4">
    <name type="scientific">Nonomuraea jabiensis</name>
    <dbReference type="NCBI Taxonomy" id="882448"/>
    <lineage>
        <taxon>Bacteria</taxon>
        <taxon>Bacillati</taxon>
        <taxon>Actinomycetota</taxon>
        <taxon>Actinomycetes</taxon>
        <taxon>Streptosporangiales</taxon>
        <taxon>Streptosporangiaceae</taxon>
        <taxon>Nonomuraea</taxon>
    </lineage>
</organism>
<comment type="caution">
    <text evidence="3">The sequence shown here is derived from an EMBL/GenBank/DDBJ whole genome shotgun (WGS) entry which is preliminary data.</text>
</comment>
<gene>
    <name evidence="3" type="ORF">HD596_007456</name>
</gene>
<feature type="domain" description="Histidine kinase/HSP90-like ATPase" evidence="2">
    <location>
        <begin position="16"/>
        <end position="106"/>
    </location>
</feature>
<keyword evidence="4" id="KW-1185">Reference proteome</keyword>
<evidence type="ECO:0000256" key="1">
    <source>
        <dbReference type="ARBA" id="ARBA00022527"/>
    </source>
</evidence>
<dbReference type="InterPro" id="IPR003594">
    <property type="entry name" value="HATPase_dom"/>
</dbReference>
<dbReference type="RefSeq" id="WP_185074122.1">
    <property type="nucleotide sequence ID" value="NZ_JACHMB010000001.1"/>
</dbReference>
<dbReference type="InterPro" id="IPR050267">
    <property type="entry name" value="Anti-sigma-factor_SerPK"/>
</dbReference>
<dbReference type="InterPro" id="IPR036890">
    <property type="entry name" value="HATPase_C_sf"/>
</dbReference>
<dbReference type="PANTHER" id="PTHR35526">
    <property type="entry name" value="ANTI-SIGMA-F FACTOR RSBW-RELATED"/>
    <property type="match status" value="1"/>
</dbReference>
<dbReference type="Gene3D" id="3.30.565.10">
    <property type="entry name" value="Histidine kinase-like ATPase, C-terminal domain"/>
    <property type="match status" value="1"/>
</dbReference>